<keyword evidence="2 9" id="KW-0813">Transport</keyword>
<keyword evidence="6 9" id="KW-1133">Transmembrane helix</keyword>
<dbReference type="InterPro" id="IPR003369">
    <property type="entry name" value="TatA/B/E"/>
</dbReference>
<feature type="compositionally biased region" description="Low complexity" evidence="10">
    <location>
        <begin position="99"/>
        <end position="115"/>
    </location>
</feature>
<keyword evidence="4 9" id="KW-0812">Transmembrane</keyword>
<keyword evidence="5 9" id="KW-0653">Protein transport</keyword>
<dbReference type="Proteomes" id="UP000217076">
    <property type="component" value="Unassembled WGS sequence"/>
</dbReference>
<evidence type="ECO:0000256" key="1">
    <source>
        <dbReference type="ARBA" id="ARBA00004167"/>
    </source>
</evidence>
<evidence type="ECO:0000256" key="10">
    <source>
        <dbReference type="SAM" id="MobiDB-lite"/>
    </source>
</evidence>
<comment type="subunit">
    <text evidence="9">The Tat system comprises two distinct complexes: a TatABC complex, containing multiple copies of TatA, TatB and TatC subunits, and a separate TatA complex, containing only TatA subunits. Substrates initially bind to the TatABC complex, which probably triggers association of the separate TatA complex to form the active translocon.</text>
</comment>
<dbReference type="EMBL" id="FNCV01000003">
    <property type="protein sequence ID" value="SDG96066.1"/>
    <property type="molecule type" value="Genomic_DNA"/>
</dbReference>
<accession>A0A1G7YID8</accession>
<evidence type="ECO:0000313" key="12">
    <source>
        <dbReference type="EMBL" id="SDG96066.1"/>
    </source>
</evidence>
<dbReference type="STRING" id="83401.SAMN05421742_103311"/>
<evidence type="ECO:0000256" key="5">
    <source>
        <dbReference type="ARBA" id="ARBA00022927"/>
    </source>
</evidence>
<keyword evidence="7 9" id="KW-0811">Translocation</keyword>
<comment type="similarity">
    <text evidence="9">Belongs to the TatB family.</text>
</comment>
<evidence type="ECO:0000256" key="9">
    <source>
        <dbReference type="HAMAP-Rule" id="MF_00237"/>
    </source>
</evidence>
<dbReference type="PANTHER" id="PTHR33162">
    <property type="entry name" value="SEC-INDEPENDENT PROTEIN TRANSLOCASE PROTEIN TATA, CHLOROPLASTIC"/>
    <property type="match status" value="1"/>
</dbReference>
<feature type="compositionally biased region" description="Low complexity" evidence="10">
    <location>
        <begin position="159"/>
        <end position="172"/>
    </location>
</feature>
<dbReference type="InterPro" id="IPR018448">
    <property type="entry name" value="TatB"/>
</dbReference>
<evidence type="ECO:0000256" key="7">
    <source>
        <dbReference type="ARBA" id="ARBA00023010"/>
    </source>
</evidence>
<dbReference type="HAMAP" id="MF_00237">
    <property type="entry name" value="TatB"/>
    <property type="match status" value="1"/>
</dbReference>
<dbReference type="NCBIfam" id="TIGR01410">
    <property type="entry name" value="tatB"/>
    <property type="match status" value="1"/>
</dbReference>
<keyword evidence="8 9" id="KW-0472">Membrane</keyword>
<dbReference type="PRINTS" id="PR01506">
    <property type="entry name" value="TATBPROTEIN"/>
</dbReference>
<feature type="region of interest" description="Disordered" evidence="10">
    <location>
        <begin position="76"/>
        <end position="184"/>
    </location>
</feature>
<keyword evidence="13" id="KW-1185">Reference proteome</keyword>
<dbReference type="Gene3D" id="1.20.5.3310">
    <property type="match status" value="1"/>
</dbReference>
<dbReference type="RefSeq" id="WP_092617283.1">
    <property type="nucleotide sequence ID" value="NZ_FNCV01000003.1"/>
</dbReference>
<evidence type="ECO:0000256" key="8">
    <source>
        <dbReference type="ARBA" id="ARBA00023136"/>
    </source>
</evidence>
<reference evidence="13" key="1">
    <citation type="submission" date="2016-10" db="EMBL/GenBank/DDBJ databases">
        <authorList>
            <person name="Varghese N."/>
            <person name="Submissions S."/>
        </authorList>
    </citation>
    <scope>NUCLEOTIDE SEQUENCE [LARGE SCALE GENOMIC DNA]</scope>
    <source>
        <strain evidence="13">930I</strain>
    </source>
</reference>
<proteinExistence type="inferred from homology"/>
<keyword evidence="3 9" id="KW-1003">Cell membrane</keyword>
<dbReference type="Pfam" id="PF02416">
    <property type="entry name" value="TatA_B_E"/>
    <property type="match status" value="1"/>
</dbReference>
<dbReference type="AlphaFoldDB" id="A0A1G7YID8"/>
<evidence type="ECO:0000256" key="3">
    <source>
        <dbReference type="ARBA" id="ARBA00022475"/>
    </source>
</evidence>
<protein>
    <recommendedName>
        <fullName evidence="9">Sec-independent protein translocase protein TatB</fullName>
    </recommendedName>
</protein>
<feature type="compositionally biased region" description="Low complexity" evidence="10">
    <location>
        <begin position="142"/>
        <end position="152"/>
    </location>
</feature>
<evidence type="ECO:0000313" key="13">
    <source>
        <dbReference type="Proteomes" id="UP000217076"/>
    </source>
</evidence>
<name>A0A1G7YID8_9PROT</name>
<organism evidence="12 13">
    <name type="scientific">Roseospirillum parvum</name>
    <dbReference type="NCBI Taxonomy" id="83401"/>
    <lineage>
        <taxon>Bacteria</taxon>
        <taxon>Pseudomonadati</taxon>
        <taxon>Pseudomonadota</taxon>
        <taxon>Alphaproteobacteria</taxon>
        <taxon>Rhodospirillales</taxon>
        <taxon>Rhodospirillaceae</taxon>
        <taxon>Roseospirillum</taxon>
    </lineage>
</organism>
<comment type="subcellular location">
    <subcellularLocation>
        <location evidence="9">Cell membrane</location>
        <topology evidence="9">Single-pass membrane protein</topology>
    </subcellularLocation>
    <subcellularLocation>
        <location evidence="1">Membrane</location>
        <topology evidence="1">Single-pass membrane protein</topology>
    </subcellularLocation>
</comment>
<gene>
    <name evidence="9" type="primary">tatB</name>
    <name evidence="12" type="ORF">SAMN05421742_103311</name>
</gene>
<feature type="compositionally biased region" description="Basic and acidic residues" evidence="10">
    <location>
        <begin position="86"/>
        <end position="98"/>
    </location>
</feature>
<evidence type="ECO:0000256" key="2">
    <source>
        <dbReference type="ARBA" id="ARBA00022448"/>
    </source>
</evidence>
<feature type="transmembrane region" description="Helical" evidence="11">
    <location>
        <begin position="6"/>
        <end position="22"/>
    </location>
</feature>
<dbReference type="GO" id="GO:0033281">
    <property type="term" value="C:TAT protein transport complex"/>
    <property type="evidence" value="ECO:0007669"/>
    <property type="project" value="UniProtKB-UniRule"/>
</dbReference>
<dbReference type="GO" id="GO:0008320">
    <property type="term" value="F:protein transmembrane transporter activity"/>
    <property type="evidence" value="ECO:0007669"/>
    <property type="project" value="UniProtKB-UniRule"/>
</dbReference>
<dbReference type="PANTHER" id="PTHR33162:SF1">
    <property type="entry name" value="SEC-INDEPENDENT PROTEIN TRANSLOCASE PROTEIN TATA, CHLOROPLASTIC"/>
    <property type="match status" value="1"/>
</dbReference>
<evidence type="ECO:0000256" key="4">
    <source>
        <dbReference type="ARBA" id="ARBA00022692"/>
    </source>
</evidence>
<comment type="function">
    <text evidence="9">Part of the twin-arginine translocation (Tat) system that transports large folded proteins containing a characteristic twin-arginine motif in their signal peptide across membranes. Together with TatC, TatB is part of a receptor directly interacting with Tat signal peptides. TatB may form an oligomeric binding site that transiently accommodates folded Tat precursor proteins before their translocation.</text>
</comment>
<sequence length="184" mass="18744">MLDLGWIELLVVAVIMVLVIGPKELPQVMRTLGIWMGKARSLAREFQSYLDEAVKDAELDDVKKTVDGLKNKDAGRAFDQAVDPDGSLREGLSEDLKTAKASGSGADAPAKAASQPPAPSADGKPADPKPAGAKSTGAKSTGAKPSGGRAKAGSGGGRKTTTPKATPKATPKTRPDGGADGEPS</sequence>
<evidence type="ECO:0000256" key="6">
    <source>
        <dbReference type="ARBA" id="ARBA00022989"/>
    </source>
</evidence>
<evidence type="ECO:0000256" key="11">
    <source>
        <dbReference type="SAM" id="Phobius"/>
    </source>
</evidence>
<dbReference type="GO" id="GO:0043953">
    <property type="term" value="P:protein transport by the Tat complex"/>
    <property type="evidence" value="ECO:0007669"/>
    <property type="project" value="UniProtKB-UniRule"/>
</dbReference>
<dbReference type="OrthoDB" id="7206969at2"/>